<sequence length="245" mass="25915">MAYDEHEQQEPQETEGGLYASTAAATPQRSALRRKQVAVGIAGAAAVLAGAGFLATQLMDEGQPSLPEPAALAPQSPASDEIASEEPEPSVTRTPRLTKNAAPVERSPMVSPEASRQASPDPHDESRAADAVEDLRERLGISQRTYVADRAFGDGTIRVVTARRDLSGEREMQLAGDAGEPAGDGTRCTSDITSQPEVPLGGPATMLCWRMSATRSVITMTSAARDESLAAECADVISQEWARLE</sequence>
<evidence type="ECO:0000256" key="1">
    <source>
        <dbReference type="SAM" id="MobiDB-lite"/>
    </source>
</evidence>
<evidence type="ECO:0000313" key="4">
    <source>
        <dbReference type="Proteomes" id="UP000239415"/>
    </source>
</evidence>
<accession>A0A2T0K6Q7</accession>
<dbReference type="Proteomes" id="UP000239415">
    <property type="component" value="Unassembled WGS sequence"/>
</dbReference>
<proteinExistence type="predicted"/>
<name>A0A2T0K6Q7_9ACTN</name>
<gene>
    <name evidence="3" type="ORF">CLV67_112164</name>
</gene>
<feature type="transmembrane region" description="Helical" evidence="2">
    <location>
        <begin position="37"/>
        <end position="59"/>
    </location>
</feature>
<keyword evidence="2" id="KW-0812">Transmembrane</keyword>
<protein>
    <submittedName>
        <fullName evidence="3">Uncharacterized protein</fullName>
    </submittedName>
</protein>
<reference evidence="3 4" key="1">
    <citation type="submission" date="2018-03" db="EMBL/GenBank/DDBJ databases">
        <title>Genomic Encyclopedia of Archaeal and Bacterial Type Strains, Phase II (KMG-II): from individual species to whole genera.</title>
        <authorList>
            <person name="Goeker M."/>
        </authorList>
    </citation>
    <scope>NUCLEOTIDE SEQUENCE [LARGE SCALE GENOMIC DNA]</scope>
    <source>
        <strain evidence="3 4">DSM 43146</strain>
    </source>
</reference>
<evidence type="ECO:0000313" key="3">
    <source>
        <dbReference type="EMBL" id="PRX18689.1"/>
    </source>
</evidence>
<feature type="region of interest" description="Disordered" evidence="1">
    <location>
        <begin position="60"/>
        <end position="129"/>
    </location>
</feature>
<organism evidence="3 4">
    <name type="scientific">Actinoplanes italicus</name>
    <dbReference type="NCBI Taxonomy" id="113567"/>
    <lineage>
        <taxon>Bacteria</taxon>
        <taxon>Bacillati</taxon>
        <taxon>Actinomycetota</taxon>
        <taxon>Actinomycetes</taxon>
        <taxon>Micromonosporales</taxon>
        <taxon>Micromonosporaceae</taxon>
        <taxon>Actinoplanes</taxon>
    </lineage>
</organism>
<comment type="caution">
    <text evidence="3">The sequence shown here is derived from an EMBL/GenBank/DDBJ whole genome shotgun (WGS) entry which is preliminary data.</text>
</comment>
<feature type="region of interest" description="Disordered" evidence="1">
    <location>
        <begin position="1"/>
        <end position="36"/>
    </location>
</feature>
<keyword evidence="4" id="KW-1185">Reference proteome</keyword>
<dbReference type="EMBL" id="PVMZ01000012">
    <property type="protein sequence ID" value="PRX18689.1"/>
    <property type="molecule type" value="Genomic_DNA"/>
</dbReference>
<evidence type="ECO:0000256" key="2">
    <source>
        <dbReference type="SAM" id="Phobius"/>
    </source>
</evidence>
<keyword evidence="2" id="KW-0472">Membrane</keyword>
<keyword evidence="2" id="KW-1133">Transmembrane helix</keyword>
<dbReference type="AlphaFoldDB" id="A0A2T0K6Q7"/>